<evidence type="ECO:0000313" key="2">
    <source>
        <dbReference type="EMBL" id="RNA33625.1"/>
    </source>
</evidence>
<feature type="transmembrane region" description="Helical" evidence="1">
    <location>
        <begin position="40"/>
        <end position="57"/>
    </location>
</feature>
<keyword evidence="3" id="KW-1185">Reference proteome</keyword>
<reference evidence="2 3" key="1">
    <citation type="journal article" date="2018" name="Sci. Rep.">
        <title>Genomic signatures of local adaptation to the degree of environmental predictability in rotifers.</title>
        <authorList>
            <person name="Franch-Gras L."/>
            <person name="Hahn C."/>
            <person name="Garcia-Roger E.M."/>
            <person name="Carmona M.J."/>
            <person name="Serra M."/>
            <person name="Gomez A."/>
        </authorList>
    </citation>
    <scope>NUCLEOTIDE SEQUENCE [LARGE SCALE GENOMIC DNA]</scope>
    <source>
        <strain evidence="2">HYR1</strain>
    </source>
</reference>
<proteinExistence type="predicted"/>
<evidence type="ECO:0000256" key="1">
    <source>
        <dbReference type="SAM" id="Phobius"/>
    </source>
</evidence>
<keyword evidence="1" id="KW-0472">Membrane</keyword>
<organism evidence="2 3">
    <name type="scientific">Brachionus plicatilis</name>
    <name type="common">Marine rotifer</name>
    <name type="synonym">Brachionus muelleri</name>
    <dbReference type="NCBI Taxonomy" id="10195"/>
    <lineage>
        <taxon>Eukaryota</taxon>
        <taxon>Metazoa</taxon>
        <taxon>Spiralia</taxon>
        <taxon>Gnathifera</taxon>
        <taxon>Rotifera</taxon>
        <taxon>Eurotatoria</taxon>
        <taxon>Monogononta</taxon>
        <taxon>Pseudotrocha</taxon>
        <taxon>Ploima</taxon>
        <taxon>Brachionidae</taxon>
        <taxon>Brachionus</taxon>
    </lineage>
</organism>
<dbReference type="Proteomes" id="UP000276133">
    <property type="component" value="Unassembled WGS sequence"/>
</dbReference>
<comment type="caution">
    <text evidence="2">The sequence shown here is derived from an EMBL/GenBank/DDBJ whole genome shotgun (WGS) entry which is preliminary data.</text>
</comment>
<sequence length="61" mass="6891">MLSSLLGTWMPSVSILSIMVSKSVINFLILLFIILADRVWLVYFAFELFAFISGHVLDNVV</sequence>
<feature type="transmembrane region" description="Helical" evidence="1">
    <location>
        <begin position="12"/>
        <end position="33"/>
    </location>
</feature>
<name>A0A3M7SD73_BRAPC</name>
<dbReference type="AlphaFoldDB" id="A0A3M7SD73"/>
<keyword evidence="1" id="KW-0812">Transmembrane</keyword>
<protein>
    <submittedName>
        <fullName evidence="2">Uncharacterized protein</fullName>
    </submittedName>
</protein>
<evidence type="ECO:0000313" key="3">
    <source>
        <dbReference type="Proteomes" id="UP000276133"/>
    </source>
</evidence>
<dbReference type="EMBL" id="REGN01001609">
    <property type="protein sequence ID" value="RNA33625.1"/>
    <property type="molecule type" value="Genomic_DNA"/>
</dbReference>
<keyword evidence="1" id="KW-1133">Transmembrane helix</keyword>
<accession>A0A3M7SD73</accession>
<gene>
    <name evidence="2" type="ORF">BpHYR1_000140</name>
</gene>